<evidence type="ECO:0000256" key="3">
    <source>
        <dbReference type="ARBA" id="ARBA00022676"/>
    </source>
</evidence>
<evidence type="ECO:0000313" key="13">
    <source>
        <dbReference type="EMBL" id="AWR99736.1"/>
    </source>
</evidence>
<protein>
    <recommendedName>
        <fullName evidence="7">Amidophosphoribosyltransferase</fullName>
        <shortName evidence="7">ATase</shortName>
        <ecNumber evidence="7">2.4.2.14</ecNumber>
    </recommendedName>
    <alternativeName>
        <fullName evidence="7">Glutamine phosphoribosylpyrophosphate amidotransferase</fullName>
        <shortName evidence="7">GPATase</shortName>
    </alternativeName>
</protein>
<dbReference type="AlphaFoldDB" id="A0A2U9IUL7"/>
<comment type="cofactor">
    <cofactor evidence="7 10">
        <name>Mg(2+)</name>
        <dbReference type="ChEBI" id="CHEBI:18420"/>
    </cofactor>
    <text evidence="7 10">Binds 1 Mg(2+) ion per subunit.</text>
</comment>
<dbReference type="EMBL" id="CP029287">
    <property type="protein sequence ID" value="AWR99736.1"/>
    <property type="molecule type" value="Genomic_DNA"/>
</dbReference>
<reference evidence="13" key="1">
    <citation type="submission" date="2018-05" db="EMBL/GenBank/DDBJ databases">
        <title>Complete Genome Sequences of Extremely Thermoacidophilic, Metal-Mobilizing Type-Strain Members of the Archaeal Family Sulfolobaceae: Acidianus brierleyi DSM-1651T, Acidianus sulfidivorans DSM-18786T, Metallosphaera hakonensis DSM-7519T, and Metallosphaera prunae DSM-10039T.</title>
        <authorList>
            <person name="Counts J.A."/>
            <person name="Kelly R.M."/>
        </authorList>
    </citation>
    <scope>NUCLEOTIDE SEQUENCE [LARGE SCALE GENOMIC DNA]</scope>
    <source>
        <strain evidence="13">HO1-1</strain>
    </source>
</reference>
<feature type="binding site" evidence="7 11">
    <location>
        <position position="422"/>
    </location>
    <ligand>
        <name>[4Fe-4S] cluster</name>
        <dbReference type="ChEBI" id="CHEBI:49883"/>
    </ligand>
</feature>
<dbReference type="CDD" id="cd06223">
    <property type="entry name" value="PRTases_typeI"/>
    <property type="match status" value="1"/>
</dbReference>
<dbReference type="GO" id="GO:0009113">
    <property type="term" value="P:purine nucleobase biosynthetic process"/>
    <property type="evidence" value="ECO:0007669"/>
    <property type="project" value="UniProtKB-UniRule"/>
</dbReference>
<feature type="binding site" evidence="7 11">
    <location>
        <position position="370"/>
    </location>
    <ligand>
        <name>[4Fe-4S] cluster</name>
        <dbReference type="ChEBI" id="CHEBI:49883"/>
    </ligand>
</feature>
<dbReference type="SUPFAM" id="SSF56235">
    <property type="entry name" value="N-terminal nucleophile aminohydrolases (Ntn hydrolases)"/>
    <property type="match status" value="1"/>
</dbReference>
<keyword evidence="7 10" id="KW-0460">Magnesium</keyword>
<accession>A0A2U9IUL7</accession>
<dbReference type="InterPro" id="IPR005854">
    <property type="entry name" value="PurF"/>
</dbReference>
<gene>
    <name evidence="7 13" type="primary">purF</name>
    <name evidence="13" type="ORF">DFR87_08600</name>
</gene>
<dbReference type="KEGG" id="mhk:DFR87_08600"/>
<evidence type="ECO:0000259" key="12">
    <source>
        <dbReference type="PROSITE" id="PS51278"/>
    </source>
</evidence>
<dbReference type="InterPro" id="IPR017932">
    <property type="entry name" value="GATase_2_dom"/>
</dbReference>
<dbReference type="UniPathway" id="UPA00074">
    <property type="reaction ID" value="UER00124"/>
</dbReference>
<dbReference type="SUPFAM" id="SSF53271">
    <property type="entry name" value="PRTase-like"/>
    <property type="match status" value="1"/>
</dbReference>
<feature type="domain" description="Glutamine amidotransferase type-2" evidence="12">
    <location>
        <begin position="5"/>
        <end position="209"/>
    </location>
</feature>
<dbReference type="InterPro" id="IPR000836">
    <property type="entry name" value="PRTase_dom"/>
</dbReference>
<sequence>MKEHCGVFGVVGPDSTRLTYEGLKLLQHRGQESAGISWIENGKIKTSKGLGLVGEALNPGDIGISSFSIGHVRYSTTGATTLQEAQPLDDGEISVSFNGTITNHFKFGRYSTDTEFILGFLSKEISSGRSLESSAKAFMDVADGAFSLLILSVSGEIVALRDPRGFRPLVLGEIGENKVIASEDSAIRQLGGRVVGSVHPGEMVILNERGFYREKVHTLQTTTCSFEYIYFSRPDSEIDGISVYTSRIKLGEILAEHHPAKGDIVVPVPDSSRPIALGFSRASGIPLEEALVRTVTSKRSFIMPSNEARNDVLKEKFGVVESAINEKRVILVDDSIVRGNTMKRLVTSLKSAGAKEVHVRIGSPMIKYPCYMGIDFPKRSELIGNLGSEAMIAREIGADSVEYLSVNEMEQAIGRTTLCKACFTGYYPLKGRYDLSNLESVFAR</sequence>
<feature type="active site" description="Nucleophile" evidence="7 9">
    <location>
        <position position="5"/>
    </location>
</feature>
<dbReference type="GO" id="GO:0006189">
    <property type="term" value="P:'de novo' IMP biosynthetic process"/>
    <property type="evidence" value="ECO:0007669"/>
    <property type="project" value="UniProtKB-UniRule"/>
</dbReference>
<evidence type="ECO:0000256" key="5">
    <source>
        <dbReference type="ARBA" id="ARBA00022755"/>
    </source>
</evidence>
<evidence type="ECO:0000256" key="2">
    <source>
        <dbReference type="ARBA" id="ARBA00010138"/>
    </source>
</evidence>
<dbReference type="Pfam" id="PF00156">
    <property type="entry name" value="Pribosyltran"/>
    <property type="match status" value="1"/>
</dbReference>
<evidence type="ECO:0000256" key="1">
    <source>
        <dbReference type="ARBA" id="ARBA00005209"/>
    </source>
</evidence>
<dbReference type="GeneID" id="36835396"/>
<dbReference type="HAMAP" id="MF_01931">
    <property type="entry name" value="PurF"/>
    <property type="match status" value="1"/>
</dbReference>
<dbReference type="Pfam" id="PF13522">
    <property type="entry name" value="GATase_6"/>
    <property type="match status" value="1"/>
</dbReference>
<comment type="cofactor">
    <cofactor evidence="7 11">
        <name>[4Fe-4S] cluster</name>
        <dbReference type="ChEBI" id="CHEBI:49883"/>
    </cofactor>
    <text evidence="7 11">Binds 1 [4Fe-4S] cluster per subunit.</text>
</comment>
<dbReference type="RefSeq" id="WP_110369338.1">
    <property type="nucleotide sequence ID" value="NZ_CP029287.2"/>
</dbReference>
<keyword evidence="3 7" id="KW-0328">Glycosyltransferase</keyword>
<feature type="binding site" evidence="7 10">
    <location>
        <position position="334"/>
    </location>
    <ligand>
        <name>Mg(2+)</name>
        <dbReference type="ChEBI" id="CHEBI:18420"/>
    </ligand>
</feature>
<keyword evidence="7" id="KW-0004">4Fe-4S</keyword>
<dbReference type="NCBIfam" id="TIGR01134">
    <property type="entry name" value="purF"/>
    <property type="match status" value="1"/>
</dbReference>
<dbReference type="InterPro" id="IPR029057">
    <property type="entry name" value="PRTase-like"/>
</dbReference>
<dbReference type="Gene3D" id="3.40.50.2020">
    <property type="match status" value="1"/>
</dbReference>
<proteinExistence type="inferred from homology"/>
<dbReference type="PANTHER" id="PTHR11907">
    <property type="entry name" value="AMIDOPHOSPHORIBOSYLTRANSFERASE"/>
    <property type="match status" value="1"/>
</dbReference>
<dbReference type="Proteomes" id="UP000247586">
    <property type="component" value="Chromosome"/>
</dbReference>
<dbReference type="GO" id="GO:0000287">
    <property type="term" value="F:magnesium ion binding"/>
    <property type="evidence" value="ECO:0007669"/>
    <property type="project" value="UniProtKB-UniRule"/>
</dbReference>
<keyword evidence="7 11" id="KW-0411">Iron-sulfur</keyword>
<comment type="catalytic activity">
    <reaction evidence="7 8">
        <text>5-phospho-beta-D-ribosylamine + L-glutamate + diphosphate = 5-phospho-alpha-D-ribose 1-diphosphate + L-glutamine + H2O</text>
        <dbReference type="Rhea" id="RHEA:14905"/>
        <dbReference type="ChEBI" id="CHEBI:15377"/>
        <dbReference type="ChEBI" id="CHEBI:29985"/>
        <dbReference type="ChEBI" id="CHEBI:33019"/>
        <dbReference type="ChEBI" id="CHEBI:58017"/>
        <dbReference type="ChEBI" id="CHEBI:58359"/>
        <dbReference type="ChEBI" id="CHEBI:58681"/>
        <dbReference type="EC" id="2.4.2.14"/>
    </reaction>
</comment>
<evidence type="ECO:0000256" key="4">
    <source>
        <dbReference type="ARBA" id="ARBA00022679"/>
    </source>
</evidence>
<feature type="binding site" evidence="7 11">
    <location>
        <position position="224"/>
    </location>
    <ligand>
        <name>[4Fe-4S] cluster</name>
        <dbReference type="ChEBI" id="CHEBI:49883"/>
    </ligand>
</feature>
<comment type="similarity">
    <text evidence="2 7 8">In the C-terminal section; belongs to the purine/pyrimidine phosphoribosyltransferase family.</text>
</comment>
<dbReference type="PIRSF" id="PIRSF000485">
    <property type="entry name" value="Amd_phspho_trans"/>
    <property type="match status" value="1"/>
</dbReference>
<feature type="binding site" evidence="7 10">
    <location>
        <position position="333"/>
    </location>
    <ligand>
        <name>Mg(2+)</name>
        <dbReference type="ChEBI" id="CHEBI:18420"/>
    </ligand>
</feature>
<dbReference type="PROSITE" id="PS51278">
    <property type="entry name" value="GATASE_TYPE_2"/>
    <property type="match status" value="1"/>
</dbReference>
<dbReference type="InterPro" id="IPR029055">
    <property type="entry name" value="Ntn_hydrolases_N"/>
</dbReference>
<evidence type="ECO:0000313" key="14">
    <source>
        <dbReference type="Proteomes" id="UP000247586"/>
    </source>
</evidence>
<dbReference type="OrthoDB" id="5976at2157"/>
<comment type="function">
    <text evidence="7">Catalyzes the formation of phosphoribosylamine from phosphoribosylpyrophosphate (PRPP) and glutamine.</text>
</comment>
<evidence type="ECO:0000256" key="11">
    <source>
        <dbReference type="PIRSR" id="PIRSR000485-3"/>
    </source>
</evidence>
<feature type="binding site" evidence="7 10">
    <location>
        <position position="271"/>
    </location>
    <ligand>
        <name>Mg(2+)</name>
        <dbReference type="ChEBI" id="CHEBI:18420"/>
    </ligand>
</feature>
<name>A0A2U9IUL7_9CREN</name>
<feature type="binding site" evidence="7 11">
    <location>
        <position position="419"/>
    </location>
    <ligand>
        <name>[4Fe-4S] cluster</name>
        <dbReference type="ChEBI" id="CHEBI:49883"/>
    </ligand>
</feature>
<keyword evidence="5 7" id="KW-0658">Purine biosynthesis</keyword>
<evidence type="ECO:0000256" key="9">
    <source>
        <dbReference type="PIRSR" id="PIRSR000485-1"/>
    </source>
</evidence>
<keyword evidence="7 10" id="KW-0479">Metal-binding</keyword>
<dbReference type="STRING" id="1293036.GCA_001315825_00872"/>
<evidence type="ECO:0000256" key="8">
    <source>
        <dbReference type="PIRNR" id="PIRNR000485"/>
    </source>
</evidence>
<dbReference type="GO" id="GO:0004044">
    <property type="term" value="F:amidophosphoribosyltransferase activity"/>
    <property type="evidence" value="ECO:0007669"/>
    <property type="project" value="UniProtKB-UniRule"/>
</dbReference>
<dbReference type="GO" id="GO:0051539">
    <property type="term" value="F:4 iron, 4 sulfur cluster binding"/>
    <property type="evidence" value="ECO:0007669"/>
    <property type="project" value="UniProtKB-KW"/>
</dbReference>
<keyword evidence="7 11" id="KW-0408">Iron</keyword>
<evidence type="ECO:0000256" key="7">
    <source>
        <dbReference type="HAMAP-Rule" id="MF_01931"/>
    </source>
</evidence>
<keyword evidence="6 7" id="KW-0315">Glutamine amidotransferase</keyword>
<dbReference type="EC" id="2.4.2.14" evidence="7"/>
<keyword evidence="4 7" id="KW-0808">Transferase</keyword>
<organism evidence="13 14">
    <name type="scientific">Metallosphaera hakonensis JCM 8857 = DSM 7519</name>
    <dbReference type="NCBI Taxonomy" id="1293036"/>
    <lineage>
        <taxon>Archaea</taxon>
        <taxon>Thermoproteota</taxon>
        <taxon>Thermoprotei</taxon>
        <taxon>Sulfolobales</taxon>
        <taxon>Sulfolobaceae</taxon>
        <taxon>Metallosphaera</taxon>
    </lineage>
</organism>
<dbReference type="Gene3D" id="3.60.20.10">
    <property type="entry name" value="Glutamine Phosphoribosylpyrophosphate, subunit 1, domain 1"/>
    <property type="match status" value="1"/>
</dbReference>
<comment type="pathway">
    <text evidence="1 7 8">Purine metabolism; IMP biosynthesis via de novo pathway; N(1)-(5-phospho-D-ribosyl)glycinamide from 5-phospho-alpha-D-ribose 1-diphosphate: step 1/2.</text>
</comment>
<keyword evidence="14" id="KW-1185">Reference proteome</keyword>
<evidence type="ECO:0000256" key="10">
    <source>
        <dbReference type="PIRSR" id="PIRSR000485-2"/>
    </source>
</evidence>
<evidence type="ECO:0000256" key="6">
    <source>
        <dbReference type="ARBA" id="ARBA00022962"/>
    </source>
</evidence>